<proteinExistence type="predicted"/>
<evidence type="ECO:0000313" key="2">
    <source>
        <dbReference type="Proteomes" id="UP000184073"/>
    </source>
</evidence>
<organism evidence="1 2">
    <name type="scientific">Aspergillus versicolor CBS 583.65</name>
    <dbReference type="NCBI Taxonomy" id="1036611"/>
    <lineage>
        <taxon>Eukaryota</taxon>
        <taxon>Fungi</taxon>
        <taxon>Dikarya</taxon>
        <taxon>Ascomycota</taxon>
        <taxon>Pezizomycotina</taxon>
        <taxon>Eurotiomycetes</taxon>
        <taxon>Eurotiomycetidae</taxon>
        <taxon>Eurotiales</taxon>
        <taxon>Aspergillaceae</taxon>
        <taxon>Aspergillus</taxon>
        <taxon>Aspergillus subgen. Nidulantes</taxon>
    </lineage>
</organism>
<reference evidence="2" key="1">
    <citation type="journal article" date="2017" name="Genome Biol.">
        <title>Comparative genomics reveals high biological diversity and specific adaptations in the industrially and medically important fungal genus Aspergillus.</title>
        <authorList>
            <person name="de Vries R.P."/>
            <person name="Riley R."/>
            <person name="Wiebenga A."/>
            <person name="Aguilar-Osorio G."/>
            <person name="Amillis S."/>
            <person name="Uchima C.A."/>
            <person name="Anderluh G."/>
            <person name="Asadollahi M."/>
            <person name="Askin M."/>
            <person name="Barry K."/>
            <person name="Battaglia E."/>
            <person name="Bayram O."/>
            <person name="Benocci T."/>
            <person name="Braus-Stromeyer S.A."/>
            <person name="Caldana C."/>
            <person name="Canovas D."/>
            <person name="Cerqueira G.C."/>
            <person name="Chen F."/>
            <person name="Chen W."/>
            <person name="Choi C."/>
            <person name="Clum A."/>
            <person name="Dos Santos R.A."/>
            <person name="Damasio A.R."/>
            <person name="Diallinas G."/>
            <person name="Emri T."/>
            <person name="Fekete E."/>
            <person name="Flipphi M."/>
            <person name="Freyberg S."/>
            <person name="Gallo A."/>
            <person name="Gournas C."/>
            <person name="Habgood R."/>
            <person name="Hainaut M."/>
            <person name="Harispe M.L."/>
            <person name="Henrissat B."/>
            <person name="Hilden K.S."/>
            <person name="Hope R."/>
            <person name="Hossain A."/>
            <person name="Karabika E."/>
            <person name="Karaffa L."/>
            <person name="Karanyi Z."/>
            <person name="Krasevec N."/>
            <person name="Kuo A."/>
            <person name="Kusch H."/>
            <person name="LaButti K."/>
            <person name="Lagendijk E.L."/>
            <person name="Lapidus A."/>
            <person name="Levasseur A."/>
            <person name="Lindquist E."/>
            <person name="Lipzen A."/>
            <person name="Logrieco A.F."/>
            <person name="MacCabe A."/>
            <person name="Maekelae M.R."/>
            <person name="Malavazi I."/>
            <person name="Melin P."/>
            <person name="Meyer V."/>
            <person name="Mielnichuk N."/>
            <person name="Miskei M."/>
            <person name="Molnar A.P."/>
            <person name="Mule G."/>
            <person name="Ngan C.Y."/>
            <person name="Orejas M."/>
            <person name="Orosz E."/>
            <person name="Ouedraogo J.P."/>
            <person name="Overkamp K.M."/>
            <person name="Park H.-S."/>
            <person name="Perrone G."/>
            <person name="Piumi F."/>
            <person name="Punt P.J."/>
            <person name="Ram A.F."/>
            <person name="Ramon A."/>
            <person name="Rauscher S."/>
            <person name="Record E."/>
            <person name="Riano-Pachon D.M."/>
            <person name="Robert V."/>
            <person name="Roehrig J."/>
            <person name="Ruller R."/>
            <person name="Salamov A."/>
            <person name="Salih N.S."/>
            <person name="Samson R.A."/>
            <person name="Sandor E."/>
            <person name="Sanguinetti M."/>
            <person name="Schuetze T."/>
            <person name="Sepcic K."/>
            <person name="Shelest E."/>
            <person name="Sherlock G."/>
            <person name="Sophianopoulou V."/>
            <person name="Squina F.M."/>
            <person name="Sun H."/>
            <person name="Susca A."/>
            <person name="Todd R.B."/>
            <person name="Tsang A."/>
            <person name="Unkles S.E."/>
            <person name="van de Wiele N."/>
            <person name="van Rossen-Uffink D."/>
            <person name="Oliveira J.V."/>
            <person name="Vesth T.C."/>
            <person name="Visser J."/>
            <person name="Yu J.-H."/>
            <person name="Zhou M."/>
            <person name="Andersen M.R."/>
            <person name="Archer D.B."/>
            <person name="Baker S.E."/>
            <person name="Benoit I."/>
            <person name="Brakhage A.A."/>
            <person name="Braus G.H."/>
            <person name="Fischer R."/>
            <person name="Frisvad J.C."/>
            <person name="Goldman G.H."/>
            <person name="Houbraken J."/>
            <person name="Oakley B."/>
            <person name="Pocsi I."/>
            <person name="Scazzocchio C."/>
            <person name="Seiboth B."/>
            <person name="vanKuyk P.A."/>
            <person name="Wortman J."/>
            <person name="Dyer P.S."/>
            <person name="Grigoriev I.V."/>
        </authorList>
    </citation>
    <scope>NUCLEOTIDE SEQUENCE [LARGE SCALE GENOMIC DNA]</scope>
    <source>
        <strain evidence="2">CBS 583.65</strain>
    </source>
</reference>
<dbReference type="Proteomes" id="UP000184073">
    <property type="component" value="Unassembled WGS sequence"/>
</dbReference>
<dbReference type="EMBL" id="KV878127">
    <property type="protein sequence ID" value="OJJ00176.1"/>
    <property type="molecule type" value="Genomic_DNA"/>
</dbReference>
<dbReference type="RefSeq" id="XP_040665938.1">
    <property type="nucleotide sequence ID" value="XM_040817083.1"/>
</dbReference>
<dbReference type="STRING" id="1036611.A0A1L9PFF5"/>
<gene>
    <name evidence="1" type="ORF">ASPVEDRAFT_81757</name>
</gene>
<dbReference type="GeneID" id="63732594"/>
<dbReference type="AlphaFoldDB" id="A0A1L9PFF5"/>
<accession>A0A1L9PFF5</accession>
<dbReference type="OrthoDB" id="2126698at2759"/>
<name>A0A1L9PFF5_ASPVE</name>
<protein>
    <submittedName>
        <fullName evidence="1">Uncharacterized protein</fullName>
    </submittedName>
</protein>
<keyword evidence="2" id="KW-1185">Reference proteome</keyword>
<dbReference type="VEuPathDB" id="FungiDB:ASPVEDRAFT_81757"/>
<sequence>MVTPLDTLRAQRAGAGGLHGVLHVQRMVLLMAASCIPIGAHVASKAGSFIRMSFIGLPTQVLYEAGKRPWQLQGDFDAVMATVGLSTPINAGLSWFLAFNVDTGLDPPSARA</sequence>
<evidence type="ECO:0000313" key="1">
    <source>
        <dbReference type="EMBL" id="OJJ00176.1"/>
    </source>
</evidence>